<sequence>MISSARSADFAVSPGERLAQTRHVLFRLTRRISCFLVLFLVPRAAIAPYPKINLSNSQSAQIFWGRFHNVKQKQ</sequence>
<name>B9J9C0_RHIR8</name>
<dbReference type="KEGG" id="ara:Arad_0952"/>
<gene>
    <name evidence="1" type="ordered locus">Arad_0952</name>
</gene>
<organism evidence="1 2">
    <name type="scientific">Rhizobium rhizogenes (strain K84 / ATCC BAA-868)</name>
    <name type="common">Agrobacterium radiobacter</name>
    <dbReference type="NCBI Taxonomy" id="311403"/>
    <lineage>
        <taxon>Bacteria</taxon>
        <taxon>Pseudomonadati</taxon>
        <taxon>Pseudomonadota</taxon>
        <taxon>Alphaproteobacteria</taxon>
        <taxon>Hyphomicrobiales</taxon>
        <taxon>Rhizobiaceae</taxon>
        <taxon>Rhizobium/Agrobacterium group</taxon>
        <taxon>Rhizobium</taxon>
    </lineage>
</organism>
<dbReference type="EMBL" id="CP000628">
    <property type="protein sequence ID" value="ACM25522.1"/>
    <property type="molecule type" value="Genomic_DNA"/>
</dbReference>
<evidence type="ECO:0000313" key="1">
    <source>
        <dbReference type="EMBL" id="ACM25522.1"/>
    </source>
</evidence>
<proteinExistence type="predicted"/>
<accession>B9J9C0</accession>
<dbReference type="AlphaFoldDB" id="B9J9C0"/>
<evidence type="ECO:0000313" key="2">
    <source>
        <dbReference type="Proteomes" id="UP000001600"/>
    </source>
</evidence>
<protein>
    <submittedName>
        <fullName evidence="1">Uncharacterized protein</fullName>
    </submittedName>
</protein>
<dbReference type="HOGENOM" id="CLU_2679473_0_0_5"/>
<reference evidence="1 2" key="1">
    <citation type="journal article" date="2009" name="J. Bacteriol.">
        <title>Genome sequences of three Agrobacterium biovars help elucidate the evolution of multichromosome genomes in bacteria.</title>
        <authorList>
            <person name="Slater S.C."/>
            <person name="Goldman B.S."/>
            <person name="Goodner B."/>
            <person name="Setubal J.C."/>
            <person name="Farrand S.K."/>
            <person name="Nester E.W."/>
            <person name="Burr T.J."/>
            <person name="Banta L."/>
            <person name="Dickerman A.W."/>
            <person name="Paulsen I."/>
            <person name="Otten L."/>
            <person name="Suen G."/>
            <person name="Welch R."/>
            <person name="Almeida N.F."/>
            <person name="Arnold F."/>
            <person name="Burton O.T."/>
            <person name="Du Z."/>
            <person name="Ewing A."/>
            <person name="Godsy E."/>
            <person name="Heisel S."/>
            <person name="Houmiel K.L."/>
            <person name="Jhaveri J."/>
            <person name="Lu J."/>
            <person name="Miller N.M."/>
            <person name="Norton S."/>
            <person name="Chen Q."/>
            <person name="Phoolcharoen W."/>
            <person name="Ohlin V."/>
            <person name="Ondrusek D."/>
            <person name="Pride N."/>
            <person name="Stricklin S.L."/>
            <person name="Sun J."/>
            <person name="Wheeler C."/>
            <person name="Wilson L."/>
            <person name="Zhu H."/>
            <person name="Wood D.W."/>
        </authorList>
    </citation>
    <scope>NUCLEOTIDE SEQUENCE [LARGE SCALE GENOMIC DNA]</scope>
    <source>
        <strain evidence="2">K84 / ATCC BAA-868</strain>
    </source>
</reference>
<dbReference type="STRING" id="311403.Arad_0952"/>
<dbReference type="Proteomes" id="UP000001600">
    <property type="component" value="Chromosome 1"/>
</dbReference>